<dbReference type="Proteomes" id="UP000310017">
    <property type="component" value="Chromosome"/>
</dbReference>
<dbReference type="RefSeq" id="WP_138851639.1">
    <property type="nucleotide sequence ID" value="NZ_CP040710.1"/>
</dbReference>
<dbReference type="SUPFAM" id="SSF56601">
    <property type="entry name" value="beta-lactamase/transpeptidase-like"/>
    <property type="match status" value="1"/>
</dbReference>
<proteinExistence type="predicted"/>
<reference evidence="2 3" key="1">
    <citation type="submission" date="2019-05" db="EMBL/GenBank/DDBJ databases">
        <title>Genome sequencing of F202Z8.</title>
        <authorList>
            <person name="Kwon Y.M."/>
        </authorList>
    </citation>
    <scope>NUCLEOTIDE SEQUENCE [LARGE SCALE GENOMIC DNA]</scope>
    <source>
        <strain evidence="2 3">F202Z8</strain>
    </source>
</reference>
<dbReference type="Pfam" id="PF00144">
    <property type="entry name" value="Beta-lactamase"/>
    <property type="match status" value="1"/>
</dbReference>
<dbReference type="InterPro" id="IPR050789">
    <property type="entry name" value="Diverse_Enzym_Activities"/>
</dbReference>
<name>A0A5B7SLG1_9FLAO</name>
<dbReference type="PANTHER" id="PTHR43283">
    <property type="entry name" value="BETA-LACTAMASE-RELATED"/>
    <property type="match status" value="1"/>
</dbReference>
<dbReference type="InterPro" id="IPR001466">
    <property type="entry name" value="Beta-lactam-related"/>
</dbReference>
<organism evidence="2 3">
    <name type="scientific">Aggregatimonas sangjinii</name>
    <dbReference type="NCBI Taxonomy" id="2583587"/>
    <lineage>
        <taxon>Bacteria</taxon>
        <taxon>Pseudomonadati</taxon>
        <taxon>Bacteroidota</taxon>
        <taxon>Flavobacteriia</taxon>
        <taxon>Flavobacteriales</taxon>
        <taxon>Flavobacteriaceae</taxon>
        <taxon>Aggregatimonas</taxon>
    </lineage>
</organism>
<dbReference type="InterPro" id="IPR012338">
    <property type="entry name" value="Beta-lactam/transpept-like"/>
</dbReference>
<protein>
    <submittedName>
        <fullName evidence="2">Beta-lactamase family protein</fullName>
    </submittedName>
</protein>
<accession>A0A5B7SLG1</accession>
<evidence type="ECO:0000313" key="3">
    <source>
        <dbReference type="Proteomes" id="UP000310017"/>
    </source>
</evidence>
<feature type="domain" description="Beta-lactamase-related" evidence="1">
    <location>
        <begin position="85"/>
        <end position="354"/>
    </location>
</feature>
<dbReference type="OrthoDB" id="1185352at2"/>
<keyword evidence="3" id="KW-1185">Reference proteome</keyword>
<evidence type="ECO:0000259" key="1">
    <source>
        <dbReference type="Pfam" id="PF00144"/>
    </source>
</evidence>
<dbReference type="PANTHER" id="PTHR43283:SF7">
    <property type="entry name" value="BETA-LACTAMASE-RELATED DOMAIN-CONTAINING PROTEIN"/>
    <property type="match status" value="1"/>
</dbReference>
<gene>
    <name evidence="2" type="ORF">FGM00_03850</name>
</gene>
<sequence length="373" mass="41450">MMKSRIILLLSIIFLGSYGCSENEEAGEEQTQSDPDTEIPTETGEIYFPGTGTSTWETTSLDELGWNSQAETALYQLLDEKNTKAFIILKDGKIAIEKYFGSFTTDSIWYWASAGKTLTSFTVGIAQEQGLLNLNEPSSKYLGEGWTSMTAEEEGEITIRNQLTMTSGLRNNLLIFSCTDPDCLKYEAEPGTRWSYHNGPYTLLQDVIANAADTPFITYFNAQLRDKIGMNGIWIPNGDNNTFYSTARGMARFGLLNLNNGIWNDETILGDASYLTEMKTKSQDLNESYGYLWWLNGQDSHMGTATQEIFSGELLPNAPADTYAGLGKNDQKLYVVPSEGLVIVRLGEDAGENQLGPSSFDNQLWERISALIN</sequence>
<dbReference type="KEGG" id="asag:FGM00_03850"/>
<evidence type="ECO:0000313" key="2">
    <source>
        <dbReference type="EMBL" id="QCW99286.1"/>
    </source>
</evidence>
<dbReference type="EMBL" id="CP040710">
    <property type="protein sequence ID" value="QCW99286.1"/>
    <property type="molecule type" value="Genomic_DNA"/>
</dbReference>
<dbReference type="AlphaFoldDB" id="A0A5B7SLG1"/>
<dbReference type="Gene3D" id="3.40.710.10">
    <property type="entry name" value="DD-peptidase/beta-lactamase superfamily"/>
    <property type="match status" value="1"/>
</dbReference>
<dbReference type="PROSITE" id="PS51257">
    <property type="entry name" value="PROKAR_LIPOPROTEIN"/>
    <property type="match status" value="1"/>
</dbReference>